<evidence type="ECO:0000256" key="6">
    <source>
        <dbReference type="SAM" id="Phobius"/>
    </source>
</evidence>
<feature type="domain" description="Major facilitator superfamily (MFS) profile" evidence="7">
    <location>
        <begin position="35"/>
        <end position="441"/>
    </location>
</feature>
<evidence type="ECO:0000313" key="8">
    <source>
        <dbReference type="EMBL" id="SNS48023.1"/>
    </source>
</evidence>
<feature type="transmembrane region" description="Helical" evidence="6">
    <location>
        <begin position="64"/>
        <end position="81"/>
    </location>
</feature>
<evidence type="ECO:0000256" key="2">
    <source>
        <dbReference type="ARBA" id="ARBA00022448"/>
    </source>
</evidence>
<name>A0A239EVE9_9FIRM</name>
<protein>
    <submittedName>
        <fullName evidence="8">Sugar phosphate permease</fullName>
    </submittedName>
</protein>
<dbReference type="Pfam" id="PF07690">
    <property type="entry name" value="MFS_1"/>
    <property type="match status" value="1"/>
</dbReference>
<reference evidence="8 9" key="1">
    <citation type="submission" date="2017-06" db="EMBL/GenBank/DDBJ databases">
        <authorList>
            <person name="Kim H.J."/>
            <person name="Triplett B.A."/>
        </authorList>
    </citation>
    <scope>NUCLEOTIDE SEQUENCE [LARGE SCALE GENOMIC DNA]</scope>
    <source>
        <strain evidence="8 9">SCA</strain>
    </source>
</reference>
<evidence type="ECO:0000256" key="5">
    <source>
        <dbReference type="ARBA" id="ARBA00023136"/>
    </source>
</evidence>
<sequence>MNICVAEDEPVVPKRRRAMEQSQQIKKLKSYRWTVWGILAIAYTIVFFHRLAVGVVREDLVESFQITGTTFANLGSTYFYAYMIMQIPSGILADSLGARKTVTIGTLLAGIGSIVFGYAPDITIAFLGRLLVGLGVSVVFIAILKIQSQWFFEKEFGTMAGITSFVGNLGGIFAQTPLALMVAYFTWRSTFIAIGVVSLVIAVLCYLIVRNSPSEIGLPTIESIEGREKSMIKAPPLGEGLVKALLNPRTWPPFFTFAGFFGAFASLTGVWGISYLTDVYGLSREAAPNYTTVAVLGMAIGSIAIGKLSDAIKRRKLPMLIFGGIYVLTWGILVFAGGGKPPIAILYPLFFIMGFTCTAFVLGWACGKEVNHPGIAGISTSIVNIGGFFGAAVIPPLLGGIFDRYEEVLETTVLYQKAFMYCFIASTIGFLFIFLVKETYCKNIYRENK</sequence>
<keyword evidence="2" id="KW-0813">Transport</keyword>
<feature type="transmembrane region" description="Helical" evidence="6">
    <location>
        <begin position="378"/>
        <end position="398"/>
    </location>
</feature>
<dbReference type="GO" id="GO:0035435">
    <property type="term" value="P:phosphate ion transmembrane transport"/>
    <property type="evidence" value="ECO:0007669"/>
    <property type="project" value="TreeGrafter"/>
</dbReference>
<dbReference type="PIRSF" id="PIRSF002808">
    <property type="entry name" value="Hexose_phosphate_transp"/>
    <property type="match status" value="1"/>
</dbReference>
<dbReference type="PANTHER" id="PTHR43826">
    <property type="entry name" value="GLUCOSE-6-PHOSPHATE EXCHANGER SLC37A4"/>
    <property type="match status" value="1"/>
</dbReference>
<evidence type="ECO:0000259" key="7">
    <source>
        <dbReference type="PROSITE" id="PS50850"/>
    </source>
</evidence>
<keyword evidence="4 6" id="KW-1133">Transmembrane helix</keyword>
<feature type="transmembrane region" description="Helical" evidence="6">
    <location>
        <begin position="344"/>
        <end position="366"/>
    </location>
</feature>
<feature type="transmembrane region" description="Helical" evidence="6">
    <location>
        <begin position="33"/>
        <end position="52"/>
    </location>
</feature>
<feature type="transmembrane region" description="Helical" evidence="6">
    <location>
        <begin position="287"/>
        <end position="305"/>
    </location>
</feature>
<keyword evidence="9" id="KW-1185">Reference proteome</keyword>
<dbReference type="InterPro" id="IPR020846">
    <property type="entry name" value="MFS_dom"/>
</dbReference>
<gene>
    <name evidence="8" type="ORF">SAMN05446037_101129</name>
</gene>
<accession>A0A239EVE9</accession>
<proteinExistence type="predicted"/>
<feature type="transmembrane region" description="Helical" evidence="6">
    <location>
        <begin position="191"/>
        <end position="209"/>
    </location>
</feature>
<dbReference type="InterPro" id="IPR000849">
    <property type="entry name" value="Sugar_P_transporter"/>
</dbReference>
<dbReference type="GO" id="GO:0061513">
    <property type="term" value="F:glucose 6-phosphate:phosphate antiporter activity"/>
    <property type="evidence" value="ECO:0007669"/>
    <property type="project" value="TreeGrafter"/>
</dbReference>
<dbReference type="EMBL" id="FZOJ01000011">
    <property type="protein sequence ID" value="SNS48023.1"/>
    <property type="molecule type" value="Genomic_DNA"/>
</dbReference>
<dbReference type="SUPFAM" id="SSF103473">
    <property type="entry name" value="MFS general substrate transporter"/>
    <property type="match status" value="1"/>
</dbReference>
<feature type="transmembrane region" description="Helical" evidence="6">
    <location>
        <begin position="317"/>
        <end position="338"/>
    </location>
</feature>
<dbReference type="PROSITE" id="PS50850">
    <property type="entry name" value="MFS"/>
    <property type="match status" value="1"/>
</dbReference>
<dbReference type="Proteomes" id="UP000198304">
    <property type="component" value="Unassembled WGS sequence"/>
</dbReference>
<dbReference type="PANTHER" id="PTHR43826:SF3">
    <property type="entry name" value="GLUCOSE-6-PHOSPHATE EXCHANGER SLC37A4"/>
    <property type="match status" value="1"/>
</dbReference>
<evidence type="ECO:0000256" key="4">
    <source>
        <dbReference type="ARBA" id="ARBA00022989"/>
    </source>
</evidence>
<dbReference type="InterPro" id="IPR011701">
    <property type="entry name" value="MFS"/>
</dbReference>
<comment type="subcellular location">
    <subcellularLocation>
        <location evidence="1">Cell membrane</location>
        <topology evidence="1">Multi-pass membrane protein</topology>
    </subcellularLocation>
</comment>
<feature type="transmembrane region" description="Helical" evidence="6">
    <location>
        <begin position="165"/>
        <end position="185"/>
    </location>
</feature>
<dbReference type="Gene3D" id="1.20.1250.20">
    <property type="entry name" value="MFS general substrate transporter like domains"/>
    <property type="match status" value="2"/>
</dbReference>
<organism evidence="8 9">
    <name type="scientific">Anaerovirgula multivorans</name>
    <dbReference type="NCBI Taxonomy" id="312168"/>
    <lineage>
        <taxon>Bacteria</taxon>
        <taxon>Bacillati</taxon>
        <taxon>Bacillota</taxon>
        <taxon>Clostridia</taxon>
        <taxon>Peptostreptococcales</taxon>
        <taxon>Natronincolaceae</taxon>
        <taxon>Anaerovirgula</taxon>
    </lineage>
</organism>
<dbReference type="InterPro" id="IPR036259">
    <property type="entry name" value="MFS_trans_sf"/>
</dbReference>
<feature type="transmembrane region" description="Helical" evidence="6">
    <location>
        <begin position="102"/>
        <end position="120"/>
    </location>
</feature>
<feature type="transmembrane region" description="Helical" evidence="6">
    <location>
        <begin position="126"/>
        <end position="144"/>
    </location>
</feature>
<dbReference type="InterPro" id="IPR051337">
    <property type="entry name" value="OPA_Antiporter"/>
</dbReference>
<evidence type="ECO:0000313" key="9">
    <source>
        <dbReference type="Proteomes" id="UP000198304"/>
    </source>
</evidence>
<keyword evidence="5 6" id="KW-0472">Membrane</keyword>
<evidence type="ECO:0000256" key="3">
    <source>
        <dbReference type="ARBA" id="ARBA00022692"/>
    </source>
</evidence>
<dbReference type="AlphaFoldDB" id="A0A239EVE9"/>
<evidence type="ECO:0000256" key="1">
    <source>
        <dbReference type="ARBA" id="ARBA00004651"/>
    </source>
</evidence>
<feature type="transmembrane region" description="Helical" evidence="6">
    <location>
        <begin position="418"/>
        <end position="436"/>
    </location>
</feature>
<keyword evidence="3 6" id="KW-0812">Transmembrane</keyword>
<feature type="transmembrane region" description="Helical" evidence="6">
    <location>
        <begin position="254"/>
        <end position="275"/>
    </location>
</feature>
<dbReference type="GO" id="GO:0005886">
    <property type="term" value="C:plasma membrane"/>
    <property type="evidence" value="ECO:0007669"/>
    <property type="project" value="UniProtKB-SubCell"/>
</dbReference>